<dbReference type="SUPFAM" id="SSF75005">
    <property type="entry name" value="Arabinanase/levansucrase/invertase"/>
    <property type="match status" value="1"/>
</dbReference>
<evidence type="ECO:0000313" key="7">
    <source>
        <dbReference type="EMBL" id="OIW29738.1"/>
    </source>
</evidence>
<keyword evidence="4" id="KW-0326">Glycosidase</keyword>
<gene>
    <name evidence="7" type="ORF">CONLIGDRAFT_343300</name>
</gene>
<dbReference type="PANTHER" id="PTHR43772:SF2">
    <property type="entry name" value="PUTATIVE (AFU_ORTHOLOGUE AFUA_2G04480)-RELATED"/>
    <property type="match status" value="1"/>
</dbReference>
<dbReference type="InParanoid" id="A0A1J7JPR6"/>
<reference evidence="7 8" key="1">
    <citation type="submission" date="2016-10" db="EMBL/GenBank/DDBJ databases">
        <title>Draft genome sequence of Coniochaeta ligniaria NRRL30616, a lignocellulolytic fungus for bioabatement of inhibitors in plant biomass hydrolysates.</title>
        <authorList>
            <consortium name="DOE Joint Genome Institute"/>
            <person name="Jimenez D.J."/>
            <person name="Hector R.E."/>
            <person name="Riley R."/>
            <person name="Sun H."/>
            <person name="Grigoriev I.V."/>
            <person name="Van Elsas J.D."/>
            <person name="Nichols N.N."/>
        </authorList>
    </citation>
    <scope>NUCLEOTIDE SEQUENCE [LARGE SCALE GENOMIC DNA]</scope>
    <source>
        <strain evidence="7 8">NRRL 30616</strain>
    </source>
</reference>
<evidence type="ECO:0000256" key="5">
    <source>
        <dbReference type="PIRSR" id="PIRSR606710-2"/>
    </source>
</evidence>
<dbReference type="Gene3D" id="2.60.120.560">
    <property type="entry name" value="Exo-inulinase, domain 1"/>
    <property type="match status" value="1"/>
</dbReference>
<evidence type="ECO:0000313" key="8">
    <source>
        <dbReference type="Proteomes" id="UP000182658"/>
    </source>
</evidence>
<dbReference type="InterPro" id="IPR052176">
    <property type="entry name" value="Glycosyl_Hydrlase_43_Enz"/>
</dbReference>
<name>A0A1J7JPR6_9PEZI</name>
<evidence type="ECO:0000256" key="3">
    <source>
        <dbReference type="ARBA" id="ARBA00023277"/>
    </source>
</evidence>
<comment type="similarity">
    <text evidence="1">Belongs to the glycosyl hydrolase 43 family.</text>
</comment>
<keyword evidence="3" id="KW-0119">Carbohydrate metabolism</keyword>
<feature type="chain" id="PRO_5012453339" evidence="6">
    <location>
        <begin position="24"/>
        <end position="620"/>
    </location>
</feature>
<feature type="site" description="Important for catalytic activity, responsible for pKa modulation of the active site Glu and correct orientation of both the proton donor and substrate" evidence="5">
    <location>
        <position position="190"/>
    </location>
</feature>
<keyword evidence="8" id="KW-1185">Reference proteome</keyword>
<feature type="signal peptide" evidence="6">
    <location>
        <begin position="1"/>
        <end position="23"/>
    </location>
</feature>
<dbReference type="PANTHER" id="PTHR43772">
    <property type="entry name" value="ENDO-1,4-BETA-XYLANASE"/>
    <property type="match status" value="1"/>
</dbReference>
<dbReference type="InterPro" id="IPR006710">
    <property type="entry name" value="Glyco_hydro_43"/>
</dbReference>
<dbReference type="Gene3D" id="2.115.10.20">
    <property type="entry name" value="Glycosyl hydrolase domain, family 43"/>
    <property type="match status" value="1"/>
</dbReference>
<dbReference type="Proteomes" id="UP000182658">
    <property type="component" value="Unassembled WGS sequence"/>
</dbReference>
<dbReference type="CDD" id="cd18827">
    <property type="entry name" value="GH43_XlnD-like"/>
    <property type="match status" value="1"/>
</dbReference>
<evidence type="ECO:0000256" key="1">
    <source>
        <dbReference type="ARBA" id="ARBA00009865"/>
    </source>
</evidence>
<proteinExistence type="inferred from homology"/>
<dbReference type="STRING" id="1408157.A0A1J7JPR6"/>
<evidence type="ECO:0000256" key="4">
    <source>
        <dbReference type="ARBA" id="ARBA00023295"/>
    </source>
</evidence>
<dbReference type="Pfam" id="PF04616">
    <property type="entry name" value="Glyco_hydro_43"/>
    <property type="match status" value="1"/>
</dbReference>
<dbReference type="EMBL" id="KV875097">
    <property type="protein sequence ID" value="OIW29738.1"/>
    <property type="molecule type" value="Genomic_DNA"/>
</dbReference>
<evidence type="ECO:0000256" key="6">
    <source>
        <dbReference type="SAM" id="SignalP"/>
    </source>
</evidence>
<dbReference type="GO" id="GO:0004553">
    <property type="term" value="F:hydrolase activity, hydrolyzing O-glycosyl compounds"/>
    <property type="evidence" value="ECO:0007669"/>
    <property type="project" value="InterPro"/>
</dbReference>
<keyword evidence="6" id="KW-0732">Signal</keyword>
<sequence>MKAFTNLALALGAILTLPQATTSLPTSPDTNTTLLLQARDDDVPSHPTAEAGNPFLPGFYTDPDIAVYDGVYWVFVAPSPVSERCFQHYFDAYASLDMVNWVKYDKVLERATFHQDGAYHWATCALRSPTPVSRDGKYYLYFAAGDPEHDLAGGLGVGVADRPEGPYVDAVGGALLGLGSVDIRGVALSDPSVLIDDADGQAYLYYGRRAPSAEGTKVMMVKLNPDMVSLGAFYGEERSEAGDPFMFKEIKVPKYGDALTVFKREGAYYMMWSEGNPDGDDYKVSYGMATKPAGPFKWFGFGTVLEGDGGIATGTGNAGVVNVPGTDVWYIVYNRRQLGIYISWNSCKSGGGTPWEYCRKGVDAYLKRVAYERMEFTEGGRIKKITMRVHDNFDDSNYEGWAEYTSGDYWVLGGQLHGRQGIAALNTKLYDVVADVDVVLTATEVEQGNAGLVVRMRPHTGMNEEWQRQFTGDDGPDDYEGTYGGISTEGGGKVVVGVASKGFWFPLEEASLPIELGKSYHLRLTARQGDVKLFVDDMVVPRVARGCSNEDSPGGKPMQPNCEYIQSGGGGGHVKWKNDDADHVGYTGVRVYKAAASFDNFRVARYDQSCATNGNQDGCL</sequence>
<dbReference type="GO" id="GO:0005975">
    <property type="term" value="P:carbohydrate metabolic process"/>
    <property type="evidence" value="ECO:0007669"/>
    <property type="project" value="InterPro"/>
</dbReference>
<protein>
    <submittedName>
        <fullName evidence="7">Arabinanase/levansucrase/invertase</fullName>
    </submittedName>
</protein>
<dbReference type="InterPro" id="IPR023296">
    <property type="entry name" value="Glyco_hydro_beta-prop_sf"/>
</dbReference>
<evidence type="ECO:0000256" key="2">
    <source>
        <dbReference type="ARBA" id="ARBA00022801"/>
    </source>
</evidence>
<keyword evidence="2" id="KW-0378">Hydrolase</keyword>
<dbReference type="OrthoDB" id="5211809at2759"/>
<accession>A0A1J7JPR6</accession>
<dbReference type="AlphaFoldDB" id="A0A1J7JPR6"/>
<organism evidence="7 8">
    <name type="scientific">Coniochaeta ligniaria NRRL 30616</name>
    <dbReference type="NCBI Taxonomy" id="1408157"/>
    <lineage>
        <taxon>Eukaryota</taxon>
        <taxon>Fungi</taxon>
        <taxon>Dikarya</taxon>
        <taxon>Ascomycota</taxon>
        <taxon>Pezizomycotina</taxon>
        <taxon>Sordariomycetes</taxon>
        <taxon>Sordariomycetidae</taxon>
        <taxon>Coniochaetales</taxon>
        <taxon>Coniochaetaceae</taxon>
        <taxon>Coniochaeta</taxon>
    </lineage>
</organism>